<evidence type="ECO:0000313" key="6">
    <source>
        <dbReference type="Proteomes" id="UP000028924"/>
    </source>
</evidence>
<dbReference type="InterPro" id="IPR000634">
    <property type="entry name" value="Ser/Thr_deHydtase_PyrdxlP-BS"/>
</dbReference>
<keyword evidence="6" id="KW-1185">Reference proteome</keyword>
<dbReference type="InterPro" id="IPR050147">
    <property type="entry name" value="Ser/Thr_Dehydratase"/>
</dbReference>
<feature type="domain" description="Tryptophan synthase beta chain-like PALP" evidence="4">
    <location>
        <begin position="56"/>
        <end position="127"/>
    </location>
</feature>
<proteinExistence type="predicted"/>
<dbReference type="Gene3D" id="3.40.50.1100">
    <property type="match status" value="3"/>
</dbReference>
<dbReference type="RefSeq" id="XP_011397008.1">
    <property type="nucleotide sequence ID" value="XM_011398706.1"/>
</dbReference>
<dbReference type="GO" id="GO:0004794">
    <property type="term" value="F:threonine deaminase activity"/>
    <property type="evidence" value="ECO:0007669"/>
    <property type="project" value="TreeGrafter"/>
</dbReference>
<dbReference type="GO" id="GO:0006565">
    <property type="term" value="P:L-serine catabolic process"/>
    <property type="evidence" value="ECO:0007669"/>
    <property type="project" value="TreeGrafter"/>
</dbReference>
<dbReference type="SUPFAM" id="SSF53686">
    <property type="entry name" value="Tryptophan synthase beta subunit-like PLP-dependent enzymes"/>
    <property type="match status" value="1"/>
</dbReference>
<name>A0A087SEG8_AUXPR</name>
<sequence>MPAVPTPAVPRLKDTMTEAYFNERLEGQGWPRFDAEKANDVAREAWQALQHIYGLGVLETPLLRSPNLEAACTSCRVHLKLESSQATGSFKLRGATHALASLGGAGRVVTASTGNHALATVQAARALASRPEAPALEPVIFLPNTGTVAFELLMALPRLHAVYVPVGGGGLVSGIASVLKAVDPCIKVIGCQPSASAVMAASVEAGRLLQDVISTETLSGATAGGVEPGSLTFPVCRDLVDEWVQVSEEEIAAAMVDLASWHALRVEGAAGVAVAALLRHVPGLRGKSVAVVLSGGNVSDDLMEEAHGIARRS</sequence>
<dbReference type="GO" id="GO:0006567">
    <property type="term" value="P:L-threonine catabolic process"/>
    <property type="evidence" value="ECO:0007669"/>
    <property type="project" value="TreeGrafter"/>
</dbReference>
<dbReference type="OrthoDB" id="4418812at2759"/>
<dbReference type="eggNOG" id="KOG1251">
    <property type="taxonomic scope" value="Eukaryota"/>
</dbReference>
<dbReference type="GeneID" id="23612778"/>
<dbReference type="KEGG" id="apro:F751_1387"/>
<organism evidence="5 6">
    <name type="scientific">Auxenochlorella protothecoides</name>
    <name type="common">Green microalga</name>
    <name type="synonym">Chlorella protothecoides</name>
    <dbReference type="NCBI Taxonomy" id="3075"/>
    <lineage>
        <taxon>Eukaryota</taxon>
        <taxon>Viridiplantae</taxon>
        <taxon>Chlorophyta</taxon>
        <taxon>core chlorophytes</taxon>
        <taxon>Trebouxiophyceae</taxon>
        <taxon>Chlorellales</taxon>
        <taxon>Chlorellaceae</taxon>
        <taxon>Auxenochlorella</taxon>
    </lineage>
</organism>
<reference evidence="5 6" key="1">
    <citation type="journal article" date="2014" name="BMC Genomics">
        <title>Oil accumulation mechanisms of the oleaginous microalga Chlorella protothecoides revealed through its genome, transcriptomes, and proteomes.</title>
        <authorList>
            <person name="Gao C."/>
            <person name="Wang Y."/>
            <person name="Shen Y."/>
            <person name="Yan D."/>
            <person name="He X."/>
            <person name="Dai J."/>
            <person name="Wu Q."/>
        </authorList>
    </citation>
    <scope>NUCLEOTIDE SEQUENCE [LARGE SCALE GENOMIC DNA]</scope>
    <source>
        <strain evidence="5 6">0710</strain>
    </source>
</reference>
<protein>
    <submittedName>
        <fullName evidence="5">Serine racemase</fullName>
    </submittedName>
</protein>
<dbReference type="GO" id="GO:0030170">
    <property type="term" value="F:pyridoxal phosphate binding"/>
    <property type="evidence" value="ECO:0007669"/>
    <property type="project" value="InterPro"/>
</dbReference>
<dbReference type="PANTHER" id="PTHR48078:SF6">
    <property type="entry name" value="L-THREONINE DEHYDRATASE CATABOLIC TDCB"/>
    <property type="match status" value="1"/>
</dbReference>
<dbReference type="Proteomes" id="UP000028924">
    <property type="component" value="Unassembled WGS sequence"/>
</dbReference>
<dbReference type="PANTHER" id="PTHR48078">
    <property type="entry name" value="THREONINE DEHYDRATASE, MITOCHONDRIAL-RELATED"/>
    <property type="match status" value="1"/>
</dbReference>
<feature type="domain" description="Tryptophan synthase beta chain-like PALP" evidence="4">
    <location>
        <begin position="145"/>
        <end position="295"/>
    </location>
</feature>
<dbReference type="EMBL" id="KL662105">
    <property type="protein sequence ID" value="KFM24122.1"/>
    <property type="molecule type" value="Genomic_DNA"/>
</dbReference>
<dbReference type="AlphaFoldDB" id="A0A087SEG8"/>
<dbReference type="InterPro" id="IPR001926">
    <property type="entry name" value="TrpB-like_PALP"/>
</dbReference>
<evidence type="ECO:0000256" key="1">
    <source>
        <dbReference type="ARBA" id="ARBA00001933"/>
    </source>
</evidence>
<comment type="cofactor">
    <cofactor evidence="1">
        <name>pyridoxal 5'-phosphate</name>
        <dbReference type="ChEBI" id="CHEBI:597326"/>
    </cofactor>
</comment>
<accession>A0A087SEG8</accession>
<dbReference type="PROSITE" id="PS00165">
    <property type="entry name" value="DEHYDRATASE_SER_THR"/>
    <property type="match status" value="1"/>
</dbReference>
<gene>
    <name evidence="5" type="ORF">F751_1387</name>
</gene>
<dbReference type="GO" id="GO:0009097">
    <property type="term" value="P:isoleucine biosynthetic process"/>
    <property type="evidence" value="ECO:0007669"/>
    <property type="project" value="TreeGrafter"/>
</dbReference>
<dbReference type="Pfam" id="PF00291">
    <property type="entry name" value="PALP"/>
    <property type="match status" value="2"/>
</dbReference>
<evidence type="ECO:0000259" key="4">
    <source>
        <dbReference type="Pfam" id="PF00291"/>
    </source>
</evidence>
<keyword evidence="3" id="KW-0456">Lyase</keyword>
<evidence type="ECO:0000313" key="5">
    <source>
        <dbReference type="EMBL" id="KFM24122.1"/>
    </source>
</evidence>
<evidence type="ECO:0000256" key="2">
    <source>
        <dbReference type="ARBA" id="ARBA00022898"/>
    </source>
</evidence>
<dbReference type="InterPro" id="IPR036052">
    <property type="entry name" value="TrpB-like_PALP_sf"/>
</dbReference>
<keyword evidence="2" id="KW-0663">Pyridoxal phosphate</keyword>
<dbReference type="STRING" id="3075.A0A087SEG8"/>
<dbReference type="GO" id="GO:0003941">
    <property type="term" value="F:L-serine ammonia-lyase activity"/>
    <property type="evidence" value="ECO:0007669"/>
    <property type="project" value="TreeGrafter"/>
</dbReference>
<evidence type="ECO:0000256" key="3">
    <source>
        <dbReference type="ARBA" id="ARBA00023239"/>
    </source>
</evidence>